<evidence type="ECO:0000256" key="2">
    <source>
        <dbReference type="ARBA" id="ARBA00004749"/>
    </source>
</evidence>
<dbReference type="GO" id="GO:0016705">
    <property type="term" value="F:oxidoreductase activity, acting on paired donors, with incorporation or reduction of molecular oxygen"/>
    <property type="evidence" value="ECO:0007669"/>
    <property type="project" value="InterPro"/>
</dbReference>
<dbReference type="InterPro" id="IPR010971">
    <property type="entry name" value="UbiH/COQ6"/>
</dbReference>
<protein>
    <submittedName>
        <fullName evidence="9">2-octaprenyl-6-methoxyphenol hydroxylase</fullName>
        <ecNumber evidence="9">1.14.13.-</ecNumber>
    </submittedName>
</protein>
<dbReference type="Gene3D" id="3.50.50.60">
    <property type="entry name" value="FAD/NAD(P)-binding domain"/>
    <property type="match status" value="2"/>
</dbReference>
<name>A0A0J9E223_9RHOB</name>
<dbReference type="NCBIfam" id="TIGR01988">
    <property type="entry name" value="Ubi-OHases"/>
    <property type="match status" value="1"/>
</dbReference>
<dbReference type="GO" id="GO:0006744">
    <property type="term" value="P:ubiquinone biosynthetic process"/>
    <property type="evidence" value="ECO:0007669"/>
    <property type="project" value="UniProtKB-UniPathway"/>
</dbReference>
<comment type="cofactor">
    <cofactor evidence="1">
        <name>FAD</name>
        <dbReference type="ChEBI" id="CHEBI:57692"/>
    </cofactor>
</comment>
<keyword evidence="7" id="KW-0503">Monooxygenase</keyword>
<dbReference type="InterPro" id="IPR036188">
    <property type="entry name" value="FAD/NAD-bd_sf"/>
</dbReference>
<dbReference type="PANTHER" id="PTHR43876:SF7">
    <property type="entry name" value="UBIQUINONE BIOSYNTHESIS MONOOXYGENASE COQ6, MITOCHONDRIAL"/>
    <property type="match status" value="1"/>
</dbReference>
<keyword evidence="4" id="KW-0285">Flavoprotein</keyword>
<dbReference type="OrthoDB" id="9796623at2"/>
<keyword evidence="5" id="KW-0274">FAD</keyword>
<evidence type="ECO:0000259" key="8">
    <source>
        <dbReference type="Pfam" id="PF01494"/>
    </source>
</evidence>
<evidence type="ECO:0000256" key="1">
    <source>
        <dbReference type="ARBA" id="ARBA00001974"/>
    </source>
</evidence>
<proteinExistence type="inferred from homology"/>
<evidence type="ECO:0000313" key="9">
    <source>
        <dbReference type="EMBL" id="KMW56775.1"/>
    </source>
</evidence>
<dbReference type="RefSeq" id="WP_049642608.1">
    <property type="nucleotide sequence ID" value="NZ_LFTY01000002.1"/>
</dbReference>
<dbReference type="UniPathway" id="UPA00232"/>
<dbReference type="PANTHER" id="PTHR43876">
    <property type="entry name" value="UBIQUINONE BIOSYNTHESIS MONOOXYGENASE COQ6, MITOCHONDRIAL"/>
    <property type="match status" value="1"/>
</dbReference>
<organism evidence="9 10">
    <name type="scientific">Candidatus Rhodobacter oscarellae</name>
    <dbReference type="NCBI Taxonomy" id="1675527"/>
    <lineage>
        <taxon>Bacteria</taxon>
        <taxon>Pseudomonadati</taxon>
        <taxon>Pseudomonadota</taxon>
        <taxon>Alphaproteobacteria</taxon>
        <taxon>Rhodobacterales</taxon>
        <taxon>Rhodobacter group</taxon>
        <taxon>Rhodobacter</taxon>
    </lineage>
</organism>
<dbReference type="PATRIC" id="fig|1675527.3.peg.1825"/>
<accession>A0A0J9E223</accession>
<evidence type="ECO:0000256" key="3">
    <source>
        <dbReference type="ARBA" id="ARBA00005349"/>
    </source>
</evidence>
<comment type="caution">
    <text evidence="9">The sequence shown here is derived from an EMBL/GenBank/DDBJ whole genome shotgun (WGS) entry which is preliminary data.</text>
</comment>
<dbReference type="EMBL" id="LFTY01000002">
    <property type="protein sequence ID" value="KMW56775.1"/>
    <property type="molecule type" value="Genomic_DNA"/>
</dbReference>
<dbReference type="GO" id="GO:0071949">
    <property type="term" value="F:FAD binding"/>
    <property type="evidence" value="ECO:0007669"/>
    <property type="project" value="InterPro"/>
</dbReference>
<dbReference type="AlphaFoldDB" id="A0A0J9E223"/>
<evidence type="ECO:0000256" key="5">
    <source>
        <dbReference type="ARBA" id="ARBA00022827"/>
    </source>
</evidence>
<dbReference type="EC" id="1.14.13.-" evidence="9"/>
<evidence type="ECO:0000313" key="10">
    <source>
        <dbReference type="Proteomes" id="UP000037178"/>
    </source>
</evidence>
<evidence type="ECO:0000256" key="7">
    <source>
        <dbReference type="ARBA" id="ARBA00023033"/>
    </source>
</evidence>
<dbReference type="STRING" id="1675527.AIOL_001731"/>
<gene>
    <name evidence="9" type="ORF">AIOL_001731</name>
</gene>
<dbReference type="PRINTS" id="PR00420">
    <property type="entry name" value="RNGMNOXGNASE"/>
</dbReference>
<dbReference type="SUPFAM" id="SSF51905">
    <property type="entry name" value="FAD/NAD(P)-binding domain"/>
    <property type="match status" value="1"/>
</dbReference>
<dbReference type="GO" id="GO:0004497">
    <property type="term" value="F:monooxygenase activity"/>
    <property type="evidence" value="ECO:0007669"/>
    <property type="project" value="UniProtKB-KW"/>
</dbReference>
<comment type="pathway">
    <text evidence="2">Cofactor biosynthesis; ubiquinone biosynthesis.</text>
</comment>
<keyword evidence="10" id="KW-1185">Reference proteome</keyword>
<evidence type="ECO:0000256" key="4">
    <source>
        <dbReference type="ARBA" id="ARBA00022630"/>
    </source>
</evidence>
<dbReference type="Proteomes" id="UP000037178">
    <property type="component" value="Unassembled WGS sequence"/>
</dbReference>
<dbReference type="Pfam" id="PF01494">
    <property type="entry name" value="FAD_binding_3"/>
    <property type="match status" value="1"/>
</dbReference>
<evidence type="ECO:0000256" key="6">
    <source>
        <dbReference type="ARBA" id="ARBA00023002"/>
    </source>
</evidence>
<reference evidence="9 10" key="1">
    <citation type="submission" date="2015-06" db="EMBL/GenBank/DDBJ databases">
        <title>Draft genome sequence of an Alphaproteobacteria species associated to the Mediterranean sponge Oscarella lobularis.</title>
        <authorList>
            <person name="Jourda C."/>
            <person name="Santini S."/>
            <person name="Claverie J.-M."/>
        </authorList>
    </citation>
    <scope>NUCLEOTIDE SEQUENCE [LARGE SCALE GENOMIC DNA]</scope>
    <source>
        <strain evidence="9">IGS</strain>
    </source>
</reference>
<dbReference type="InterPro" id="IPR002938">
    <property type="entry name" value="FAD-bd"/>
</dbReference>
<dbReference type="InterPro" id="IPR051205">
    <property type="entry name" value="UbiH/COQ6_monooxygenase"/>
</dbReference>
<comment type="similarity">
    <text evidence="3">Belongs to the UbiH/COQ6 family.</text>
</comment>
<keyword evidence="6 9" id="KW-0560">Oxidoreductase</keyword>
<sequence length="391" mass="41133">MERVDILISGGGIAGLIAAAALGHRGHAVLLVDPAPGGKTDLRSTAYLQPARALFEAIGLWPELAPHATPLNALRVVDTQGWPPQITESRTFLPQSLGEETFGWNIPNALAHAALLAGLRKQPNVDIALGVGFKSMLTRTSEARLRLSDGRQVAAKLVVAADGRASPVRAAAGIAASTTRYGQKALAFHATHAQPHENTSIEIYNQGGAFTTVPLPDHQGQPASAVVWMQEGAAALRAATLDEQAFNSEMTARACAQLGAMHRLSAPNLWPVVTQTASRLTAERVVLIAEAAHVLPPIGAQGLNSSVQDIAALYRVAAPGAAPLGSPEQLQQYEAARARDTALRAQAIDLFNRVCRSGSPLTQALRSTGLRAAHDIAPLRQMLMRAGIGQS</sequence>
<feature type="domain" description="FAD-binding" evidence="8">
    <location>
        <begin position="4"/>
        <end position="339"/>
    </location>
</feature>